<keyword evidence="1" id="KW-0472">Membrane</keyword>
<evidence type="ECO:0000313" key="2">
    <source>
        <dbReference type="EMBL" id="DAD65700.1"/>
    </source>
</evidence>
<proteinExistence type="predicted"/>
<keyword evidence="1" id="KW-1133">Transmembrane helix</keyword>
<reference evidence="2" key="1">
    <citation type="journal article" date="2021" name="Proc. Natl. Acad. Sci. U.S.A.">
        <title>A Catalog of Tens of Thousands of Viruses from Human Metagenomes Reveals Hidden Associations with Chronic Diseases.</title>
        <authorList>
            <person name="Tisza M.J."/>
            <person name="Buck C.B."/>
        </authorList>
    </citation>
    <scope>NUCLEOTIDE SEQUENCE</scope>
    <source>
        <strain evidence="2">CtnFV5</strain>
    </source>
</reference>
<name>A0A8S5L723_9CAUD</name>
<keyword evidence="1" id="KW-0812">Transmembrane</keyword>
<protein>
    <submittedName>
        <fullName evidence="2">Protein involved in gliding motility</fullName>
    </submittedName>
</protein>
<sequence>MNRIIIALLAFLTLIGCRTRKEVTNTEQKQVQKERIIKYKDSTALFQKNEQTLQLDTHASQEYEVTVESDKDSIGNSKELTYTRIRDGDNETIRVRGGKVKITTKSNLSNSQIVANTTLTNTISTTNNELRSTESTTAFFHKTKDVKGIVSWWVWLLLVLLAGVIGWRMWKCFHK</sequence>
<feature type="transmembrane region" description="Helical" evidence="1">
    <location>
        <begin position="152"/>
        <end position="170"/>
    </location>
</feature>
<organism evidence="2">
    <name type="scientific">Siphoviridae sp. ctnFV5</name>
    <dbReference type="NCBI Taxonomy" id="2823600"/>
    <lineage>
        <taxon>Viruses</taxon>
        <taxon>Duplodnaviria</taxon>
        <taxon>Heunggongvirae</taxon>
        <taxon>Uroviricota</taxon>
        <taxon>Caudoviricetes</taxon>
    </lineage>
</organism>
<dbReference type="PROSITE" id="PS51257">
    <property type="entry name" value="PROKAR_LIPOPROTEIN"/>
    <property type="match status" value="1"/>
</dbReference>
<evidence type="ECO:0000256" key="1">
    <source>
        <dbReference type="SAM" id="Phobius"/>
    </source>
</evidence>
<accession>A0A8S5L723</accession>
<dbReference type="EMBL" id="BK014647">
    <property type="protein sequence ID" value="DAD65700.1"/>
    <property type="molecule type" value="Genomic_DNA"/>
</dbReference>